<comment type="caution">
    <text evidence="3">The sequence shown here is derived from an EMBL/GenBank/DDBJ whole genome shotgun (WGS) entry which is preliminary data.</text>
</comment>
<keyword evidence="4" id="KW-1185">Reference proteome</keyword>
<protein>
    <recommendedName>
        <fullName evidence="2">D-alanyl-D-alanine carboxypeptidase-like core domain-containing protein</fullName>
    </recommendedName>
</protein>
<evidence type="ECO:0000313" key="3">
    <source>
        <dbReference type="EMBL" id="NKY40327.1"/>
    </source>
</evidence>
<dbReference type="InterPro" id="IPR009045">
    <property type="entry name" value="Zn_M74/Hedgehog-like"/>
</dbReference>
<reference evidence="3 4" key="1">
    <citation type="submission" date="2020-04" db="EMBL/GenBank/DDBJ databases">
        <title>MicrobeNet Type strains.</title>
        <authorList>
            <person name="Nicholson A.C."/>
        </authorList>
    </citation>
    <scope>NUCLEOTIDE SEQUENCE [LARGE SCALE GENOMIC DNA]</scope>
    <source>
        <strain evidence="3 4">ATCC BAA-787</strain>
    </source>
</reference>
<dbReference type="Gene3D" id="3.30.1380.10">
    <property type="match status" value="1"/>
</dbReference>
<feature type="region of interest" description="Disordered" evidence="1">
    <location>
        <begin position="28"/>
        <end position="49"/>
    </location>
</feature>
<proteinExistence type="predicted"/>
<evidence type="ECO:0000256" key="1">
    <source>
        <dbReference type="SAM" id="MobiDB-lite"/>
    </source>
</evidence>
<dbReference type="SUPFAM" id="SSF55166">
    <property type="entry name" value="Hedgehog/DD-peptidase"/>
    <property type="match status" value="1"/>
</dbReference>
<dbReference type="InterPro" id="IPR052179">
    <property type="entry name" value="DD-CPase-like"/>
</dbReference>
<dbReference type="Pfam" id="PF02557">
    <property type="entry name" value="VanY"/>
    <property type="match status" value="1"/>
</dbReference>
<gene>
    <name evidence="3" type="ORF">HGA02_12535</name>
</gene>
<feature type="domain" description="D-alanyl-D-alanine carboxypeptidase-like core" evidence="2">
    <location>
        <begin position="172"/>
        <end position="280"/>
    </location>
</feature>
<organism evidence="3 4">
    <name type="scientific">Cellulomonas septica</name>
    <dbReference type="NCBI Taxonomy" id="285080"/>
    <lineage>
        <taxon>Bacteria</taxon>
        <taxon>Bacillati</taxon>
        <taxon>Actinomycetota</taxon>
        <taxon>Actinomycetes</taxon>
        <taxon>Micrococcales</taxon>
        <taxon>Cellulomonadaceae</taxon>
        <taxon>Cellulomonas</taxon>
    </lineage>
</organism>
<accession>A0ABX1K308</accession>
<dbReference type="CDD" id="cd14814">
    <property type="entry name" value="Peptidase_M15"/>
    <property type="match status" value="1"/>
</dbReference>
<dbReference type="Proteomes" id="UP000777774">
    <property type="component" value="Unassembled WGS sequence"/>
</dbReference>
<dbReference type="EMBL" id="JAAXOY010000327">
    <property type="protein sequence ID" value="NKY40327.1"/>
    <property type="molecule type" value="Genomic_DNA"/>
</dbReference>
<sequence>WLSPLPLDDDPEPVAPWASARAAAVAAETQADVERPTRSRTATVRPTDRHQARMPLLAVRLGVLGALAGVTVVIPTVSQGALEGVGVPGSDSRAAEASLPDTVSALTASSLSILPPSSLVSADGALAAREAAGTSRTEIRSALPGCDGTDRPAGENGLLRTADLCTLWDGHTQLRADAAVSLAEFNQAFVARFGGDLCLSSGYRSLAQQRVVKAQKGGLAAAPGKSNHGWGLAVDLCQTQTSGAKWAWILDNGPAFGWENPAWAKRGGSGPFEPWHWEYAKGVQEDGEYYGR</sequence>
<feature type="non-terminal residue" evidence="3">
    <location>
        <position position="1"/>
    </location>
</feature>
<name>A0ABX1K308_9CELL</name>
<dbReference type="PANTHER" id="PTHR34385">
    <property type="entry name" value="D-ALANYL-D-ALANINE CARBOXYPEPTIDASE"/>
    <property type="match status" value="1"/>
</dbReference>
<evidence type="ECO:0000259" key="2">
    <source>
        <dbReference type="Pfam" id="PF02557"/>
    </source>
</evidence>
<evidence type="ECO:0000313" key="4">
    <source>
        <dbReference type="Proteomes" id="UP000777774"/>
    </source>
</evidence>
<dbReference type="InterPro" id="IPR003709">
    <property type="entry name" value="VanY-like_core_dom"/>
</dbReference>
<dbReference type="PANTHER" id="PTHR34385:SF1">
    <property type="entry name" value="PEPTIDOGLYCAN L-ALANYL-D-GLUTAMATE ENDOPEPTIDASE CWLK"/>
    <property type="match status" value="1"/>
</dbReference>
<dbReference type="RefSeq" id="WP_168679293.1">
    <property type="nucleotide sequence ID" value="NZ_JAAXOY010000327.1"/>
</dbReference>